<dbReference type="AlphaFoldDB" id="A0A844ANG3"/>
<keyword evidence="2 3" id="KW-0186">Copper</keyword>
<evidence type="ECO:0000256" key="5">
    <source>
        <dbReference type="SAM" id="SignalP"/>
    </source>
</evidence>
<organism evidence="6 7">
    <name type="scientific">Tritonibacter aquimaris</name>
    <dbReference type="NCBI Taxonomy" id="2663379"/>
    <lineage>
        <taxon>Bacteria</taxon>
        <taxon>Pseudomonadati</taxon>
        <taxon>Pseudomonadota</taxon>
        <taxon>Alphaproteobacteria</taxon>
        <taxon>Rhodobacterales</taxon>
        <taxon>Paracoccaceae</taxon>
        <taxon>Tritonibacter</taxon>
    </lineage>
</organism>
<keyword evidence="4" id="KW-1015">Disulfide bond</keyword>
<feature type="binding site" evidence="3">
    <location>
        <position position="168"/>
    </location>
    <ligand>
        <name>Cu cation</name>
        <dbReference type="ChEBI" id="CHEBI:23378"/>
    </ligand>
</feature>
<proteinExistence type="inferred from homology"/>
<reference evidence="6 7" key="1">
    <citation type="submission" date="2019-10" db="EMBL/GenBank/DDBJ databases">
        <title>Epibacterium sp. nov., isolated from seawater.</title>
        <authorList>
            <person name="Zhang X."/>
            <person name="Li N."/>
        </authorList>
    </citation>
    <scope>NUCLEOTIDE SEQUENCE [LARGE SCALE GENOMIC DNA]</scope>
    <source>
        <strain evidence="6 7">SM1969</strain>
    </source>
</reference>
<feature type="binding site" evidence="3">
    <location>
        <position position="84"/>
    </location>
    <ligand>
        <name>Cu cation</name>
        <dbReference type="ChEBI" id="CHEBI:23378"/>
    </ligand>
</feature>
<comment type="caution">
    <text evidence="6">The sequence shown here is derived from an EMBL/GenBank/DDBJ whole genome shotgun (WGS) entry which is preliminary data.</text>
</comment>
<sequence>MSRIFAVVAASVAIAGLGAAWIATQNQNTDAFANCRTSTIAGGAGAIGGPFELVNTKGQIVTDTDVVTEPTLIYFGYTFCPDVCPLDNARNAEAIDILAQKGVSATPVFISIDPERDTPEVMADFSEIIHDKLIGLTGSAEQVKAASKAYKTYYQKQDGDDEYYLVNHSTYTYLVLPELGFVDFFKREETAQQMADRVGCFVENA</sequence>
<evidence type="ECO:0000256" key="3">
    <source>
        <dbReference type="PIRSR" id="PIRSR603782-1"/>
    </source>
</evidence>
<dbReference type="PANTHER" id="PTHR12151:SF25">
    <property type="entry name" value="LINALOOL DEHYDRATASE_ISOMERASE DOMAIN-CONTAINING PROTEIN"/>
    <property type="match status" value="1"/>
</dbReference>
<evidence type="ECO:0000256" key="4">
    <source>
        <dbReference type="PIRSR" id="PIRSR603782-2"/>
    </source>
</evidence>
<keyword evidence="5" id="KW-0732">Signal</keyword>
<accession>A0A844ANG3</accession>
<protein>
    <submittedName>
        <fullName evidence="6">SCO family protein</fullName>
    </submittedName>
</protein>
<feature type="chain" id="PRO_5032979841" evidence="5">
    <location>
        <begin position="23"/>
        <end position="205"/>
    </location>
</feature>
<feature type="signal peptide" evidence="5">
    <location>
        <begin position="1"/>
        <end position="22"/>
    </location>
</feature>
<dbReference type="PANTHER" id="PTHR12151">
    <property type="entry name" value="ELECTRON TRANSPORT PROTIN SCO1/SENC FAMILY MEMBER"/>
    <property type="match status" value="1"/>
</dbReference>
<keyword evidence="3" id="KW-0479">Metal-binding</keyword>
<evidence type="ECO:0000313" key="6">
    <source>
        <dbReference type="EMBL" id="MQY41833.1"/>
    </source>
</evidence>
<comment type="similarity">
    <text evidence="1">Belongs to the SCO1/2 family.</text>
</comment>
<keyword evidence="7" id="KW-1185">Reference proteome</keyword>
<dbReference type="Proteomes" id="UP000436694">
    <property type="component" value="Unassembled WGS sequence"/>
</dbReference>
<feature type="disulfide bond" description="Redox-active" evidence="4">
    <location>
        <begin position="80"/>
        <end position="84"/>
    </location>
</feature>
<evidence type="ECO:0000256" key="1">
    <source>
        <dbReference type="ARBA" id="ARBA00010996"/>
    </source>
</evidence>
<evidence type="ECO:0000256" key="2">
    <source>
        <dbReference type="ARBA" id="ARBA00023008"/>
    </source>
</evidence>
<feature type="binding site" evidence="3">
    <location>
        <position position="80"/>
    </location>
    <ligand>
        <name>Cu cation</name>
        <dbReference type="ChEBI" id="CHEBI:23378"/>
    </ligand>
</feature>
<dbReference type="SUPFAM" id="SSF52833">
    <property type="entry name" value="Thioredoxin-like"/>
    <property type="match status" value="1"/>
</dbReference>
<dbReference type="FunFam" id="3.40.30.10:FF:000013">
    <property type="entry name" value="Blast:Protein SCO1 homolog, mitochondrial"/>
    <property type="match status" value="1"/>
</dbReference>
<dbReference type="CDD" id="cd02968">
    <property type="entry name" value="SCO"/>
    <property type="match status" value="1"/>
</dbReference>
<name>A0A844ANG3_9RHOB</name>
<dbReference type="Gene3D" id="3.40.30.10">
    <property type="entry name" value="Glutaredoxin"/>
    <property type="match status" value="1"/>
</dbReference>
<gene>
    <name evidence="6" type="ORF">GG681_04220</name>
</gene>
<dbReference type="InterPro" id="IPR003782">
    <property type="entry name" value="SCO1/SenC"/>
</dbReference>
<dbReference type="GO" id="GO:0046872">
    <property type="term" value="F:metal ion binding"/>
    <property type="evidence" value="ECO:0007669"/>
    <property type="project" value="UniProtKB-KW"/>
</dbReference>
<dbReference type="InterPro" id="IPR036249">
    <property type="entry name" value="Thioredoxin-like_sf"/>
</dbReference>
<dbReference type="Pfam" id="PF02630">
    <property type="entry name" value="SCO1-SenC"/>
    <property type="match status" value="1"/>
</dbReference>
<dbReference type="RefSeq" id="WP_153545433.1">
    <property type="nucleotide sequence ID" value="NZ_WIXK01000002.1"/>
</dbReference>
<dbReference type="EMBL" id="WIXK01000002">
    <property type="protein sequence ID" value="MQY41833.1"/>
    <property type="molecule type" value="Genomic_DNA"/>
</dbReference>
<evidence type="ECO:0000313" key="7">
    <source>
        <dbReference type="Proteomes" id="UP000436694"/>
    </source>
</evidence>